<proteinExistence type="predicted"/>
<keyword evidence="4" id="KW-1185">Reference proteome</keyword>
<organism evidence="3 4">
    <name type="scientific">Sphingomonas naphthae</name>
    <dbReference type="NCBI Taxonomy" id="1813468"/>
    <lineage>
        <taxon>Bacteria</taxon>
        <taxon>Pseudomonadati</taxon>
        <taxon>Pseudomonadota</taxon>
        <taxon>Alphaproteobacteria</taxon>
        <taxon>Sphingomonadales</taxon>
        <taxon>Sphingomonadaceae</taxon>
        <taxon>Sphingomonas</taxon>
    </lineage>
</organism>
<gene>
    <name evidence="3" type="ORF">PQ455_09505</name>
</gene>
<sequence length="92" mass="9818">MIPEQKPEPMNNSAHAEPHTSYVSVRPVGSPALKVGSLLKRGAVDLISLTRPTKVKALPIVRVGLAVVLALAAWGIVLGAIWAFARFALRLI</sequence>
<dbReference type="Proteomes" id="UP001220395">
    <property type="component" value="Chromosome"/>
</dbReference>
<dbReference type="EMBL" id="CP117411">
    <property type="protein sequence ID" value="WCT71889.1"/>
    <property type="molecule type" value="Genomic_DNA"/>
</dbReference>
<keyword evidence="2" id="KW-1133">Transmembrane helix</keyword>
<feature type="region of interest" description="Disordered" evidence="1">
    <location>
        <begin position="1"/>
        <end position="22"/>
    </location>
</feature>
<accession>A0ABY7TJ23</accession>
<dbReference type="RefSeq" id="WP_273685836.1">
    <property type="nucleotide sequence ID" value="NZ_CP117411.1"/>
</dbReference>
<feature type="transmembrane region" description="Helical" evidence="2">
    <location>
        <begin position="60"/>
        <end position="85"/>
    </location>
</feature>
<evidence type="ECO:0000313" key="4">
    <source>
        <dbReference type="Proteomes" id="UP001220395"/>
    </source>
</evidence>
<name>A0ABY7TJ23_9SPHN</name>
<keyword evidence="2" id="KW-0812">Transmembrane</keyword>
<reference evidence="3 4" key="1">
    <citation type="submission" date="2023-02" db="EMBL/GenBank/DDBJ databases">
        <title>Genome sequence of Sphingomonas naphthae.</title>
        <authorList>
            <person name="Kim S."/>
            <person name="Heo J."/>
            <person name="Kwon S.-W."/>
        </authorList>
    </citation>
    <scope>NUCLEOTIDE SEQUENCE [LARGE SCALE GENOMIC DNA]</scope>
    <source>
        <strain evidence="3 4">KACC 18716</strain>
    </source>
</reference>
<protein>
    <submittedName>
        <fullName evidence="3">Uncharacterized protein</fullName>
    </submittedName>
</protein>
<evidence type="ECO:0000256" key="1">
    <source>
        <dbReference type="SAM" id="MobiDB-lite"/>
    </source>
</evidence>
<evidence type="ECO:0000256" key="2">
    <source>
        <dbReference type="SAM" id="Phobius"/>
    </source>
</evidence>
<evidence type="ECO:0000313" key="3">
    <source>
        <dbReference type="EMBL" id="WCT71889.1"/>
    </source>
</evidence>
<keyword evidence="2" id="KW-0472">Membrane</keyword>